<keyword evidence="2" id="KW-1185">Reference proteome</keyword>
<evidence type="ECO:0000313" key="2">
    <source>
        <dbReference type="Proteomes" id="UP001060215"/>
    </source>
</evidence>
<evidence type="ECO:0000313" key="1">
    <source>
        <dbReference type="EMBL" id="KAI8006093.1"/>
    </source>
</evidence>
<proteinExistence type="predicted"/>
<dbReference type="Proteomes" id="UP001060215">
    <property type="component" value="Chromosome 7"/>
</dbReference>
<accession>A0ACC0GY16</accession>
<gene>
    <name evidence="1" type="ORF">LOK49_LG07G03109</name>
</gene>
<protein>
    <submittedName>
        <fullName evidence="1">OPA3-like protein CG13603</fullName>
    </submittedName>
</protein>
<name>A0ACC0GY16_9ERIC</name>
<sequence>MVELDVTKKKSMAVLPVMKLGTLAIRTISKPIAARLKTDAGLHPKFRQFIINLAQANHRFSTMVQRRIYGYSTGLEIRPLNEGRAIEAASNILGELFVFSVAGLALIYEVQRNSRAEARKEELHRQELEKRGFNERGGMFEAQTGRSGAPCQGKKFPRHA</sequence>
<organism evidence="1 2">
    <name type="scientific">Camellia lanceoleosa</name>
    <dbReference type="NCBI Taxonomy" id="1840588"/>
    <lineage>
        <taxon>Eukaryota</taxon>
        <taxon>Viridiplantae</taxon>
        <taxon>Streptophyta</taxon>
        <taxon>Embryophyta</taxon>
        <taxon>Tracheophyta</taxon>
        <taxon>Spermatophyta</taxon>
        <taxon>Magnoliopsida</taxon>
        <taxon>eudicotyledons</taxon>
        <taxon>Gunneridae</taxon>
        <taxon>Pentapetalae</taxon>
        <taxon>asterids</taxon>
        <taxon>Ericales</taxon>
        <taxon>Theaceae</taxon>
        <taxon>Camellia</taxon>
    </lineage>
</organism>
<comment type="caution">
    <text evidence="1">The sequence shown here is derived from an EMBL/GenBank/DDBJ whole genome shotgun (WGS) entry which is preliminary data.</text>
</comment>
<reference evidence="1 2" key="1">
    <citation type="journal article" date="2022" name="Plant J.">
        <title>Chromosome-level genome of Camellia lanceoleosa provides a valuable resource for understanding genome evolution and self-incompatibility.</title>
        <authorList>
            <person name="Gong W."/>
            <person name="Xiao S."/>
            <person name="Wang L."/>
            <person name="Liao Z."/>
            <person name="Chang Y."/>
            <person name="Mo W."/>
            <person name="Hu G."/>
            <person name="Li W."/>
            <person name="Zhao G."/>
            <person name="Zhu H."/>
            <person name="Hu X."/>
            <person name="Ji K."/>
            <person name="Xiang X."/>
            <person name="Song Q."/>
            <person name="Yuan D."/>
            <person name="Jin S."/>
            <person name="Zhang L."/>
        </authorList>
    </citation>
    <scope>NUCLEOTIDE SEQUENCE [LARGE SCALE GENOMIC DNA]</scope>
    <source>
        <strain evidence="1">SQ_2022a</strain>
    </source>
</reference>
<dbReference type="EMBL" id="CM045764">
    <property type="protein sequence ID" value="KAI8006093.1"/>
    <property type="molecule type" value="Genomic_DNA"/>
</dbReference>